<gene>
    <name evidence="2" type="ORF">PACLA_8A025691</name>
</gene>
<name>A0A6S7JLR4_PARCT</name>
<protein>
    <submittedName>
        <fullName evidence="2">Uncharacterized protein</fullName>
    </submittedName>
</protein>
<feature type="compositionally biased region" description="Polar residues" evidence="1">
    <location>
        <begin position="68"/>
        <end position="83"/>
    </location>
</feature>
<accession>A0A6S7JLR4</accession>
<feature type="region of interest" description="Disordered" evidence="1">
    <location>
        <begin position="1"/>
        <end position="25"/>
    </location>
</feature>
<feature type="region of interest" description="Disordered" evidence="1">
    <location>
        <begin position="39"/>
        <end position="83"/>
    </location>
</feature>
<evidence type="ECO:0000256" key="1">
    <source>
        <dbReference type="SAM" id="MobiDB-lite"/>
    </source>
</evidence>
<dbReference type="EMBL" id="CACRXK020017357">
    <property type="protein sequence ID" value="CAB4031094.1"/>
    <property type="molecule type" value="Genomic_DNA"/>
</dbReference>
<dbReference type="AlphaFoldDB" id="A0A6S7JLR4"/>
<evidence type="ECO:0000313" key="3">
    <source>
        <dbReference type="Proteomes" id="UP001152795"/>
    </source>
</evidence>
<dbReference type="Proteomes" id="UP001152795">
    <property type="component" value="Unassembled WGS sequence"/>
</dbReference>
<evidence type="ECO:0000313" key="2">
    <source>
        <dbReference type="EMBL" id="CAB4031094.1"/>
    </source>
</evidence>
<feature type="compositionally biased region" description="Low complexity" evidence="1">
    <location>
        <begin position="44"/>
        <end position="53"/>
    </location>
</feature>
<reference evidence="2" key="1">
    <citation type="submission" date="2020-04" db="EMBL/GenBank/DDBJ databases">
        <authorList>
            <person name="Alioto T."/>
            <person name="Alioto T."/>
            <person name="Gomez Garrido J."/>
        </authorList>
    </citation>
    <scope>NUCLEOTIDE SEQUENCE</scope>
    <source>
        <strain evidence="2">A484AB</strain>
    </source>
</reference>
<keyword evidence="3" id="KW-1185">Reference proteome</keyword>
<organism evidence="2 3">
    <name type="scientific">Paramuricea clavata</name>
    <name type="common">Red gorgonian</name>
    <name type="synonym">Violescent sea-whip</name>
    <dbReference type="NCBI Taxonomy" id="317549"/>
    <lineage>
        <taxon>Eukaryota</taxon>
        <taxon>Metazoa</taxon>
        <taxon>Cnidaria</taxon>
        <taxon>Anthozoa</taxon>
        <taxon>Octocorallia</taxon>
        <taxon>Malacalcyonacea</taxon>
        <taxon>Plexauridae</taxon>
        <taxon>Paramuricea</taxon>
    </lineage>
</organism>
<comment type="caution">
    <text evidence="2">The sequence shown here is derived from an EMBL/GenBank/DDBJ whole genome shotgun (WGS) entry which is preliminary data.</text>
</comment>
<proteinExistence type="predicted"/>
<sequence length="206" mass="23171">MTRPKREGGRKKGRPQSLAGQVDTPLSRQIYKYRVCDTEKRQQVKISKVQSSSDNDKDGDADLDESGRQGQFETDTASTFVDNSSEMTETFDKAAGSPDHTVQSELRGAFPRLVEEEDLGSSQDLQDELHAAMGLIGESGENSEKLTCQPEHHTTSTKSQLNIEKLSEEIFERFSAKFQDSSPRILQGRLLNYLILQMNRNVSTRR</sequence>